<protein>
    <recommendedName>
        <fullName evidence="10">Guanine nucleotide-exchange factor SEC12</fullName>
    </recommendedName>
</protein>
<feature type="region of interest" description="Disordered" evidence="11">
    <location>
        <begin position="550"/>
        <end position="576"/>
    </location>
</feature>
<keyword evidence="3 10" id="KW-0812">Transmembrane</keyword>
<evidence type="ECO:0000313" key="13">
    <source>
        <dbReference type="Proteomes" id="UP001174934"/>
    </source>
</evidence>
<evidence type="ECO:0000256" key="9">
    <source>
        <dbReference type="ARBA" id="ARBA00023136"/>
    </source>
</evidence>
<dbReference type="PANTHER" id="PTHR23284">
    <property type="entry name" value="PROLACTIN REGULATORY ELEMENT BINDING PROTEIN"/>
    <property type="match status" value="1"/>
</dbReference>
<dbReference type="GO" id="GO:0006888">
    <property type="term" value="P:endoplasmic reticulum to Golgi vesicle-mediated transport"/>
    <property type="evidence" value="ECO:0007669"/>
    <property type="project" value="UniProtKB-UniRule"/>
</dbReference>
<keyword evidence="2 10" id="KW-0853">WD repeat</keyword>
<reference evidence="12" key="1">
    <citation type="submission" date="2023-06" db="EMBL/GenBank/DDBJ databases">
        <title>Genome-scale phylogeny and comparative genomics of the fungal order Sordariales.</title>
        <authorList>
            <consortium name="Lawrence Berkeley National Laboratory"/>
            <person name="Hensen N."/>
            <person name="Bonometti L."/>
            <person name="Westerberg I."/>
            <person name="Brannstrom I.O."/>
            <person name="Guillou S."/>
            <person name="Cros-Aarteil S."/>
            <person name="Calhoun S."/>
            <person name="Haridas S."/>
            <person name="Kuo A."/>
            <person name="Mondo S."/>
            <person name="Pangilinan J."/>
            <person name="Riley R."/>
            <person name="LaButti K."/>
            <person name="Andreopoulos B."/>
            <person name="Lipzen A."/>
            <person name="Chen C."/>
            <person name="Yanf M."/>
            <person name="Daum C."/>
            <person name="Ng V."/>
            <person name="Clum A."/>
            <person name="Steindorff A."/>
            <person name="Ohm R."/>
            <person name="Martin F."/>
            <person name="Silar P."/>
            <person name="Natvig D."/>
            <person name="Lalanne C."/>
            <person name="Gautier V."/>
            <person name="Ament-velasquez S.L."/>
            <person name="Kruys A."/>
            <person name="Hutchinson M.I."/>
            <person name="Powell A.J."/>
            <person name="Barry K."/>
            <person name="Miller A.N."/>
            <person name="Grigoriev I.V."/>
            <person name="Debuchy R."/>
            <person name="Gladieux P."/>
            <person name="Thoren M.H."/>
            <person name="Johannesson H."/>
        </authorList>
    </citation>
    <scope>NUCLEOTIDE SEQUENCE</scope>
    <source>
        <strain evidence="12">SMH3391-2</strain>
    </source>
</reference>
<keyword evidence="9 10" id="KW-0472">Membrane</keyword>
<name>A0AA40CA69_9PEZI</name>
<dbReference type="EMBL" id="JAULSR010000002">
    <property type="protein sequence ID" value="KAK0630815.1"/>
    <property type="molecule type" value="Genomic_DNA"/>
</dbReference>
<keyword evidence="8 10" id="KW-1133">Transmembrane helix</keyword>
<evidence type="ECO:0000313" key="12">
    <source>
        <dbReference type="EMBL" id="KAK0630815.1"/>
    </source>
</evidence>
<proteinExistence type="inferred from homology"/>
<organism evidence="12 13">
    <name type="scientific">Bombardia bombarda</name>
    <dbReference type="NCBI Taxonomy" id="252184"/>
    <lineage>
        <taxon>Eukaryota</taxon>
        <taxon>Fungi</taxon>
        <taxon>Dikarya</taxon>
        <taxon>Ascomycota</taxon>
        <taxon>Pezizomycotina</taxon>
        <taxon>Sordariomycetes</taxon>
        <taxon>Sordariomycetidae</taxon>
        <taxon>Sordariales</taxon>
        <taxon>Lasiosphaeriaceae</taxon>
        <taxon>Bombardia</taxon>
    </lineage>
</organism>
<keyword evidence="7 10" id="KW-0653">Protein transport</keyword>
<dbReference type="InterPro" id="IPR036322">
    <property type="entry name" value="WD40_repeat_dom_sf"/>
</dbReference>
<dbReference type="PANTHER" id="PTHR23284:SF0">
    <property type="entry name" value="PROLACTIN REGULATORY ELEMENT-BINDING PROTEIN"/>
    <property type="match status" value="1"/>
</dbReference>
<dbReference type="AlphaFoldDB" id="A0AA40CA69"/>
<accession>A0AA40CA69</accession>
<dbReference type="GO" id="GO:0003400">
    <property type="term" value="P:regulation of COPII vesicle coating"/>
    <property type="evidence" value="ECO:0007669"/>
    <property type="project" value="UniProtKB-UniRule"/>
</dbReference>
<dbReference type="GO" id="GO:0005789">
    <property type="term" value="C:endoplasmic reticulum membrane"/>
    <property type="evidence" value="ECO:0007669"/>
    <property type="project" value="UniProtKB-SubCell"/>
</dbReference>
<keyword evidence="1 10" id="KW-0813">Transport</keyword>
<comment type="caution">
    <text evidence="12">The sequence shown here is derived from an EMBL/GenBank/DDBJ whole genome shotgun (WGS) entry which is preliminary data.</text>
</comment>
<keyword evidence="5 10" id="KW-0256">Endoplasmic reticulum</keyword>
<evidence type="ECO:0000256" key="8">
    <source>
        <dbReference type="ARBA" id="ARBA00022989"/>
    </source>
</evidence>
<dbReference type="GO" id="GO:0015031">
    <property type="term" value="P:protein transport"/>
    <property type="evidence" value="ECO:0007669"/>
    <property type="project" value="UniProtKB-KW"/>
</dbReference>
<evidence type="ECO:0000256" key="2">
    <source>
        <dbReference type="ARBA" id="ARBA00022574"/>
    </source>
</evidence>
<evidence type="ECO:0000256" key="1">
    <source>
        <dbReference type="ARBA" id="ARBA00022448"/>
    </source>
</evidence>
<keyword evidence="13" id="KW-1185">Reference proteome</keyword>
<dbReference type="GO" id="GO:0000139">
    <property type="term" value="C:Golgi membrane"/>
    <property type="evidence" value="ECO:0007669"/>
    <property type="project" value="UniProtKB-SubCell"/>
</dbReference>
<keyword evidence="4 10" id="KW-0677">Repeat</keyword>
<dbReference type="InterPro" id="IPR045260">
    <property type="entry name" value="Sec12-like"/>
</dbReference>
<evidence type="ECO:0000256" key="11">
    <source>
        <dbReference type="SAM" id="MobiDB-lite"/>
    </source>
</evidence>
<evidence type="ECO:0000256" key="4">
    <source>
        <dbReference type="ARBA" id="ARBA00022737"/>
    </source>
</evidence>
<comment type="similarity">
    <text evidence="10">Belongs to the WD repeat SEC12 family.</text>
</comment>
<dbReference type="SUPFAM" id="SSF50978">
    <property type="entry name" value="WD40 repeat-like"/>
    <property type="match status" value="1"/>
</dbReference>
<feature type="transmembrane region" description="Helical" evidence="10">
    <location>
        <begin position="455"/>
        <end position="474"/>
    </location>
</feature>
<evidence type="ECO:0000256" key="10">
    <source>
        <dbReference type="RuleBase" id="RU369019"/>
    </source>
</evidence>
<evidence type="ECO:0000256" key="5">
    <source>
        <dbReference type="ARBA" id="ARBA00022824"/>
    </source>
</evidence>
<comment type="subcellular location">
    <subcellularLocation>
        <location evidence="10">Endoplasmic reticulum membrane</location>
        <topology evidence="10">Single-pass type II membrane protein</topology>
    </subcellularLocation>
    <subcellularLocation>
        <location evidence="10">Golgi apparatus membrane</location>
        <topology evidence="10">Single-pass type II membrane protein</topology>
    </subcellularLocation>
</comment>
<dbReference type="Proteomes" id="UP001174934">
    <property type="component" value="Unassembled WGS sequence"/>
</dbReference>
<evidence type="ECO:0000256" key="3">
    <source>
        <dbReference type="ARBA" id="ARBA00022692"/>
    </source>
</evidence>
<evidence type="ECO:0000256" key="6">
    <source>
        <dbReference type="ARBA" id="ARBA00022892"/>
    </source>
</evidence>
<evidence type="ECO:0000256" key="7">
    <source>
        <dbReference type="ARBA" id="ARBA00022927"/>
    </source>
</evidence>
<dbReference type="GO" id="GO:0005085">
    <property type="term" value="F:guanyl-nucleotide exchange factor activity"/>
    <property type="evidence" value="ECO:0007669"/>
    <property type="project" value="InterPro"/>
</dbReference>
<dbReference type="InterPro" id="IPR015943">
    <property type="entry name" value="WD40/YVTN_repeat-like_dom_sf"/>
</dbReference>
<gene>
    <name evidence="12" type="ORF">B0T17DRAFT_529384</name>
</gene>
<sequence length="626" mass="66728">MAPSIPSSEHRLDYPLYAVDFDPQDANRVVVGGGGGAGRSGVGNKITVLDASHQEALQVVSELDLSRDEDSVNTLAVGPRRKNALTIYAGINSSEASIKKGKNEHFRVFGVDPTPKAKSTSAPKITELSRSTLFSSKDPEAYQRVLRISPPFPEPSRQVGAVATGLAKDPQITIFDIPFTSADGVTPKLRGEIEPAKEAMDLDLLQTGDDEWQLVYCNDYEIYTKDIGGKGNKDAPTCVFTMPHNDSRPSFRSIRYLSPTFVLAVANLPKAGGVVLQGFRLPKPEQGQAGTARLALSAHLPTSVARATGMAVRGLSPRASPSAKQENSQFVVAVTGQDSSITIYTLNHQVMGDINLINRLYPVTTIKAVHPGPISGIAFSRFVPPPPSSSKTPTPTPKPTLKLASIGSMGNTCVVHTLPLKKIVESSSTTTTTSASPTTRYILALKSHDPMVTSLFTFVAIILALAALLAQGFCEVKGISRPIIGARHYTPVRWHETWTTTRPASLIDDSPHQSGFLAQYLAEKHQLLLGTGDKVVLSGDAEGDAVKIGKHEGSDGGLGGEEEKVEGAPAPATNGREWDQLPLAEKLAWKAKLKKAGHWGEEMGEAVFKGVLFGEIGGLVANIVGA</sequence>
<comment type="function">
    <text evidence="10">Guanine nucleotide-exchange factor (GEF) required for the formation or budding of transport vesicles from the ER.</text>
</comment>
<keyword evidence="6" id="KW-0931">ER-Golgi transport</keyword>
<dbReference type="Gene3D" id="2.130.10.10">
    <property type="entry name" value="YVTN repeat-like/Quinoprotein amine dehydrogenase"/>
    <property type="match status" value="1"/>
</dbReference>